<dbReference type="RefSeq" id="WP_344475744.1">
    <property type="nucleotide sequence ID" value="NZ_BAAAQX010000007.1"/>
</dbReference>
<dbReference type="Pfam" id="PF06245">
    <property type="entry name" value="DUF1015"/>
    <property type="match status" value="2"/>
</dbReference>
<feature type="region of interest" description="Disordered" evidence="1">
    <location>
        <begin position="61"/>
        <end position="189"/>
    </location>
</feature>
<proteinExistence type="predicted"/>
<protein>
    <recommendedName>
        <fullName evidence="4">DUF1015 domain-containing protein</fullName>
    </recommendedName>
</protein>
<dbReference type="InterPro" id="IPR008323">
    <property type="entry name" value="UCP033563"/>
</dbReference>
<gene>
    <name evidence="2" type="ORF">GCM10009850_034890</name>
</gene>
<keyword evidence="3" id="KW-1185">Reference proteome</keyword>
<dbReference type="Proteomes" id="UP001499843">
    <property type="component" value="Unassembled WGS sequence"/>
</dbReference>
<accession>A0ABN3CF70</accession>
<comment type="caution">
    <text evidence="2">The sequence shown here is derived from an EMBL/GenBank/DDBJ whole genome shotgun (WGS) entry which is preliminary data.</text>
</comment>
<evidence type="ECO:0000313" key="3">
    <source>
        <dbReference type="Proteomes" id="UP001499843"/>
    </source>
</evidence>
<name>A0ABN3CF70_9ACTN</name>
<evidence type="ECO:0008006" key="4">
    <source>
        <dbReference type="Google" id="ProtNLM"/>
    </source>
</evidence>
<dbReference type="EMBL" id="BAAAQX010000007">
    <property type="protein sequence ID" value="GAA2208031.1"/>
    <property type="molecule type" value="Genomic_DNA"/>
</dbReference>
<dbReference type="PANTHER" id="PTHR36454">
    <property type="entry name" value="LMO2823 PROTEIN"/>
    <property type="match status" value="1"/>
</dbReference>
<reference evidence="2 3" key="1">
    <citation type="journal article" date="2019" name="Int. J. Syst. Evol. Microbiol.">
        <title>The Global Catalogue of Microorganisms (GCM) 10K type strain sequencing project: providing services to taxonomists for standard genome sequencing and annotation.</title>
        <authorList>
            <consortium name="The Broad Institute Genomics Platform"/>
            <consortium name="The Broad Institute Genome Sequencing Center for Infectious Disease"/>
            <person name="Wu L."/>
            <person name="Ma J."/>
        </authorList>
    </citation>
    <scope>NUCLEOTIDE SEQUENCE [LARGE SCALE GENOMIC DNA]</scope>
    <source>
        <strain evidence="2 3">JCM 16114</strain>
    </source>
</reference>
<dbReference type="PANTHER" id="PTHR36454:SF1">
    <property type="entry name" value="DUF1015 DOMAIN-CONTAINING PROTEIN"/>
    <property type="match status" value="1"/>
</dbReference>
<evidence type="ECO:0000256" key="1">
    <source>
        <dbReference type="SAM" id="MobiDB-lite"/>
    </source>
</evidence>
<evidence type="ECO:0000313" key="2">
    <source>
        <dbReference type="EMBL" id="GAA2208031.1"/>
    </source>
</evidence>
<sequence>MGTPELPVPAGLVLRPFRGVRFAVEDPAKVTSPPYDLISDADVEVLLDSHPNNVVRLILPCSSRSNSSPSTTETRPESQVTTDPADTRDTDATTPLTTTEKAHPASKAGAAPVTHPVSSATAPGPRADSAPDQPAPPPSQPRSLVSLSWAGPASPPTSSLNSPTTPGPQPAPPQFRPDPTSPTGETPLQPRYAVARDTLKEWLDSGVLAPDDVPALYVYEQTGPDVLQRGLIGDVGLADPGQRIILPHEDVFPGPIADRLALMSTTQANLEPIFLLYDGDDGTATRLVDEVASTRHPLVAARTEDGLTHRLWAITAPEEIAAINADLQARQALIADGHHRYATYRVLQRQERATHHDLHEYDASALGPWDFGLALLVDSRAYPPDLKAIHRVVQGLPLNEAVSRAKTSWQVHDYKDLSAGLAALERASEPAFLLAGEDGSHLLTDPDPVQLARAMPPDRSDRWNSLNTSVLSEFVLPVVWGMRDNDQTVRIVHHDTDAAVRLAIQTGGTAVLLKPLAIDDVLAVAAGGERVPRKSTSFGPKPRTGLVLRTFATG</sequence>
<feature type="compositionally biased region" description="Low complexity" evidence="1">
    <location>
        <begin position="62"/>
        <end position="84"/>
    </location>
</feature>
<feature type="compositionally biased region" description="Pro residues" evidence="1">
    <location>
        <begin position="165"/>
        <end position="180"/>
    </location>
</feature>
<organism evidence="2 3">
    <name type="scientific">Nonomuraea monospora</name>
    <dbReference type="NCBI Taxonomy" id="568818"/>
    <lineage>
        <taxon>Bacteria</taxon>
        <taxon>Bacillati</taxon>
        <taxon>Actinomycetota</taxon>
        <taxon>Actinomycetes</taxon>
        <taxon>Streptosporangiales</taxon>
        <taxon>Streptosporangiaceae</taxon>
        <taxon>Nonomuraea</taxon>
    </lineage>
</organism>